<gene>
    <name evidence="2" type="ORF">DesU5LDRAFT_0032</name>
</gene>
<dbReference type="SUPFAM" id="SSF51735">
    <property type="entry name" value="NAD(P)-binding Rossmann-fold domains"/>
    <property type="match status" value="1"/>
</dbReference>
<name>I2Q7K1_9BACT</name>
<dbReference type="PRINTS" id="PR01713">
    <property type="entry name" value="NUCEPIMERASE"/>
</dbReference>
<feature type="domain" description="NAD-dependent epimerase/dehydratase" evidence="1">
    <location>
        <begin position="22"/>
        <end position="264"/>
    </location>
</feature>
<dbReference type="InterPro" id="IPR036291">
    <property type="entry name" value="NAD(P)-bd_dom_sf"/>
</dbReference>
<sequence>MVSADVRHNPCRAQLSTDASCLITGVAGFVGSHLAQALLRLGRPVVGVDNFFSGLPENLTAFADHPGFTFHEGCVTDPHLLPRLRRDHPDLEVVFHLAAIVSVPHSMEHAAETLRVNRDASLSLLSQAETLGLRRFVLAGSAAEYGNETRLPIRETYATDETRQLSPYGRSKYEASRAVSRSPIGISLRFFNIYGERQVPTSPYSGVISKFIAQALAGRPLSIFGSGEQCRDFLHVADAVRAYLAVVGLGSPGRTPDSGVYNVGTGAGTTILELADLIQRTVGNRPALRLEPPRPGDIAHSRADATAFVRATGWRPTRPLDQGLRQTIDWLAEKTNGEAVPDAGLR</sequence>
<evidence type="ECO:0000259" key="1">
    <source>
        <dbReference type="Pfam" id="PF01370"/>
    </source>
</evidence>
<dbReference type="InterPro" id="IPR050177">
    <property type="entry name" value="Lipid_A_modif_metabolic_enz"/>
</dbReference>
<dbReference type="InterPro" id="IPR001509">
    <property type="entry name" value="Epimerase_deHydtase"/>
</dbReference>
<dbReference type="OrthoDB" id="9801785at2"/>
<proteinExistence type="predicted"/>
<dbReference type="EMBL" id="JH600067">
    <property type="protein sequence ID" value="EIG55757.1"/>
    <property type="molecule type" value="Genomic_DNA"/>
</dbReference>
<dbReference type="eggNOG" id="COG1087">
    <property type="taxonomic scope" value="Bacteria"/>
</dbReference>
<organism evidence="2">
    <name type="scientific">Desulfovibrio sp. U5L</name>
    <dbReference type="NCBI Taxonomy" id="596152"/>
    <lineage>
        <taxon>Bacteria</taxon>
        <taxon>Pseudomonadati</taxon>
        <taxon>Thermodesulfobacteriota</taxon>
        <taxon>Desulfovibrionia</taxon>
        <taxon>Desulfovibrionales</taxon>
        <taxon>Desulfovibrionaceae</taxon>
        <taxon>Desulfovibrio</taxon>
    </lineage>
</organism>
<protein>
    <submittedName>
        <fullName evidence="2">Nucleoside-diphosphate-sugar epimerase</fullName>
    </submittedName>
</protein>
<dbReference type="HOGENOM" id="CLU_007383_1_7_7"/>
<reference evidence="2" key="1">
    <citation type="submission" date="2011-11" db="EMBL/GenBank/DDBJ databases">
        <title>Improved High-Quality Draft sequence of Desulfovibrio sp. U5L.</title>
        <authorList>
            <consortium name="US DOE Joint Genome Institute"/>
            <person name="Lucas S."/>
            <person name="Han J."/>
            <person name="Lapidus A."/>
            <person name="Cheng J.-F."/>
            <person name="Goodwin L."/>
            <person name="Pitluck S."/>
            <person name="Peters L."/>
            <person name="Ovchinnikova G."/>
            <person name="Held B."/>
            <person name="Detter J.C."/>
            <person name="Han C."/>
            <person name="Tapia R."/>
            <person name="Land M."/>
            <person name="Hauser L."/>
            <person name="Kyrpides N."/>
            <person name="Ivanova N."/>
            <person name="Pagani I."/>
            <person name="Gabster J."/>
            <person name="Walker C."/>
            <person name="Stolyar S."/>
            <person name="Stahl D."/>
            <person name="Arkin A."/>
            <person name="Dehal P."/>
            <person name="Hazen T."/>
            <person name="Woyke T."/>
        </authorList>
    </citation>
    <scope>NUCLEOTIDE SEQUENCE [LARGE SCALE GENOMIC DNA]</scope>
    <source>
        <strain evidence="2">U5L</strain>
    </source>
</reference>
<dbReference type="PANTHER" id="PTHR43245:SF13">
    <property type="entry name" value="UDP-D-APIOSE_UDP-D-XYLOSE SYNTHASE 2"/>
    <property type="match status" value="1"/>
</dbReference>
<dbReference type="AlphaFoldDB" id="I2Q7K1"/>
<dbReference type="STRING" id="596152.DesU5LDRAFT_0032"/>
<dbReference type="PANTHER" id="PTHR43245">
    <property type="entry name" value="BIFUNCTIONAL POLYMYXIN RESISTANCE PROTEIN ARNA"/>
    <property type="match status" value="1"/>
</dbReference>
<dbReference type="Pfam" id="PF01370">
    <property type="entry name" value="Epimerase"/>
    <property type="match status" value="1"/>
</dbReference>
<evidence type="ECO:0000313" key="2">
    <source>
        <dbReference type="EMBL" id="EIG55757.1"/>
    </source>
</evidence>
<dbReference type="Gene3D" id="3.40.50.720">
    <property type="entry name" value="NAD(P)-binding Rossmann-like Domain"/>
    <property type="match status" value="1"/>
</dbReference>
<accession>I2Q7K1</accession>